<dbReference type="Proteomes" id="UP000265631">
    <property type="component" value="Unassembled WGS sequence"/>
</dbReference>
<gene>
    <name evidence="2" type="ORF">FIE12Z_1318</name>
</gene>
<organism evidence="2 3">
    <name type="scientific">Fusarium flagelliforme</name>
    <dbReference type="NCBI Taxonomy" id="2675880"/>
    <lineage>
        <taxon>Eukaryota</taxon>
        <taxon>Fungi</taxon>
        <taxon>Dikarya</taxon>
        <taxon>Ascomycota</taxon>
        <taxon>Pezizomycotina</taxon>
        <taxon>Sordariomycetes</taxon>
        <taxon>Hypocreomycetidae</taxon>
        <taxon>Hypocreales</taxon>
        <taxon>Nectriaceae</taxon>
        <taxon>Fusarium</taxon>
        <taxon>Fusarium incarnatum-equiseti species complex</taxon>
    </lineage>
</organism>
<sequence>MSTSSPQDTFPFLSLPPELRQRIYGFCGPQHERFDIYYSTASDDHEHSVVRDREQRVGPSSFPQLLRTCRQINNEDKSLLYRNNVFVSSRILLARPWPKMNFFGPESQKEIRHMSFRLSWPHIDLKEDICPVDESRANMLGSLSTLELVVANTFHIGDVEEEPHLLQIQ</sequence>
<evidence type="ECO:0000259" key="1">
    <source>
        <dbReference type="Pfam" id="PF20150"/>
    </source>
</evidence>
<dbReference type="InterPro" id="IPR038883">
    <property type="entry name" value="AN11006-like"/>
</dbReference>
<evidence type="ECO:0000313" key="3">
    <source>
        <dbReference type="Proteomes" id="UP000265631"/>
    </source>
</evidence>
<evidence type="ECO:0000313" key="2">
    <source>
        <dbReference type="EMBL" id="RFN54192.1"/>
    </source>
</evidence>
<name>A0A395N248_9HYPO</name>
<dbReference type="Pfam" id="PF20150">
    <property type="entry name" value="2EXR"/>
    <property type="match status" value="1"/>
</dbReference>
<comment type="caution">
    <text evidence="2">The sequence shown here is derived from an EMBL/GenBank/DDBJ whole genome shotgun (WGS) entry which is preliminary data.</text>
</comment>
<dbReference type="AlphaFoldDB" id="A0A395N248"/>
<dbReference type="PANTHER" id="PTHR42085">
    <property type="entry name" value="F-BOX DOMAIN-CONTAINING PROTEIN"/>
    <property type="match status" value="1"/>
</dbReference>
<dbReference type="EMBL" id="PXXK01000028">
    <property type="protein sequence ID" value="RFN54192.1"/>
    <property type="molecule type" value="Genomic_DNA"/>
</dbReference>
<dbReference type="InterPro" id="IPR045518">
    <property type="entry name" value="2EXR"/>
</dbReference>
<accession>A0A395N248</accession>
<protein>
    <submittedName>
        <fullName evidence="2">Acetyl-coa synthetase-like protein</fullName>
    </submittedName>
</protein>
<keyword evidence="3" id="KW-1185">Reference proteome</keyword>
<feature type="domain" description="2EXR" evidence="1">
    <location>
        <begin position="11"/>
        <end position="82"/>
    </location>
</feature>
<dbReference type="PANTHER" id="PTHR42085:SF4">
    <property type="entry name" value="F-BOX DOMAIN-CONTAINING PROTEIN"/>
    <property type="match status" value="1"/>
</dbReference>
<proteinExistence type="predicted"/>
<reference evidence="2 3" key="1">
    <citation type="journal article" date="2018" name="PLoS Pathog.">
        <title>Evolution of structural diversity of trichothecenes, a family of toxins produced by plant pathogenic and entomopathogenic fungi.</title>
        <authorList>
            <person name="Proctor R.H."/>
            <person name="McCormick S.P."/>
            <person name="Kim H.S."/>
            <person name="Cardoza R.E."/>
            <person name="Stanley A.M."/>
            <person name="Lindo L."/>
            <person name="Kelly A."/>
            <person name="Brown D.W."/>
            <person name="Lee T."/>
            <person name="Vaughan M.M."/>
            <person name="Alexander N.J."/>
            <person name="Busman M."/>
            <person name="Gutierrez S."/>
        </authorList>
    </citation>
    <scope>NUCLEOTIDE SEQUENCE [LARGE SCALE GENOMIC DNA]</scope>
    <source>
        <strain evidence="2 3">NRRL 13405</strain>
    </source>
</reference>